<evidence type="ECO:0000313" key="7">
    <source>
        <dbReference type="RefSeq" id="XP_041434896.1"/>
    </source>
</evidence>
<dbReference type="InterPro" id="IPR008952">
    <property type="entry name" value="Tetraspanin_EC2_sf"/>
</dbReference>
<evidence type="ECO:0000256" key="1">
    <source>
        <dbReference type="ARBA" id="ARBA00004141"/>
    </source>
</evidence>
<organism evidence="6 7">
    <name type="scientific">Xenopus laevis</name>
    <name type="common">African clawed frog</name>
    <dbReference type="NCBI Taxonomy" id="8355"/>
    <lineage>
        <taxon>Eukaryota</taxon>
        <taxon>Metazoa</taxon>
        <taxon>Chordata</taxon>
        <taxon>Craniata</taxon>
        <taxon>Vertebrata</taxon>
        <taxon>Euteleostomi</taxon>
        <taxon>Amphibia</taxon>
        <taxon>Batrachia</taxon>
        <taxon>Anura</taxon>
        <taxon>Pipoidea</taxon>
        <taxon>Pipidae</taxon>
        <taxon>Xenopodinae</taxon>
        <taxon>Xenopus</taxon>
        <taxon>Xenopus</taxon>
    </lineage>
</organism>
<evidence type="ECO:0000256" key="5">
    <source>
        <dbReference type="ARBA" id="ARBA00023180"/>
    </source>
</evidence>
<dbReference type="Gene3D" id="1.10.1450.10">
    <property type="entry name" value="Tetraspanin"/>
    <property type="match status" value="1"/>
</dbReference>
<dbReference type="GO" id="GO:0016020">
    <property type="term" value="C:membrane"/>
    <property type="evidence" value="ECO:0007669"/>
    <property type="project" value="UniProtKB-SubCell"/>
</dbReference>
<dbReference type="SUPFAM" id="SSF48652">
    <property type="entry name" value="Tetraspanin"/>
    <property type="match status" value="1"/>
</dbReference>
<dbReference type="PaxDb" id="8355-A0A1L8ENI5"/>
<comment type="subcellular location">
    <subcellularLocation>
        <location evidence="1">Membrane</location>
        <topology evidence="1">Multi-pass membrane protein</topology>
    </subcellularLocation>
</comment>
<keyword evidence="5" id="KW-0325">Glycoprotein</keyword>
<dbReference type="OrthoDB" id="10033535at2759"/>
<accession>A0A1L8ENI5</accession>
<evidence type="ECO:0000256" key="4">
    <source>
        <dbReference type="ARBA" id="ARBA00023136"/>
    </source>
</evidence>
<dbReference type="InterPro" id="IPR018499">
    <property type="entry name" value="Tetraspanin/Peripherin"/>
</dbReference>
<protein>
    <submittedName>
        <fullName evidence="7">CD151 antigen-like isoform X1</fullName>
    </submittedName>
</protein>
<keyword evidence="2" id="KW-0812">Transmembrane</keyword>
<name>A0A1L8ENI5_XENLA</name>
<dbReference type="AlphaFoldDB" id="A0A1L8ENI5"/>
<keyword evidence="3" id="KW-1133">Transmembrane helix</keyword>
<proteinExistence type="predicted"/>
<dbReference type="RefSeq" id="XP_041434896.1">
    <property type="nucleotide sequence ID" value="XM_041578962.1"/>
</dbReference>
<dbReference type="OMA" id="GYVKHTD"/>
<dbReference type="GeneID" id="121399105"/>
<dbReference type="Pfam" id="PF00335">
    <property type="entry name" value="Tetraspanin"/>
    <property type="match status" value="1"/>
</dbReference>
<gene>
    <name evidence="7" type="primary">LOC121399105</name>
</gene>
<keyword evidence="6" id="KW-1185">Reference proteome</keyword>
<evidence type="ECO:0000256" key="3">
    <source>
        <dbReference type="ARBA" id="ARBA00022989"/>
    </source>
</evidence>
<keyword evidence="4" id="KW-0472">Membrane</keyword>
<sequence>MPTSLHTQFHCYGAKNFTDWMNITVALFSYSVPRSCCHKVTQKCGEKVMEHQNNIFLEGCVTKMKTWISQHVAVIGAVGVGLGFVQLFGILLSFLLVKILQENDVSL</sequence>
<evidence type="ECO:0000256" key="2">
    <source>
        <dbReference type="ARBA" id="ARBA00022692"/>
    </source>
</evidence>
<dbReference type="KEGG" id="xla:121399105"/>
<dbReference type="Proteomes" id="UP000186698">
    <property type="component" value="Chromosome 9_10S"/>
</dbReference>
<evidence type="ECO:0000313" key="6">
    <source>
        <dbReference type="Proteomes" id="UP000186698"/>
    </source>
</evidence>
<reference evidence="7" key="1">
    <citation type="submission" date="2025-08" db="UniProtKB">
        <authorList>
            <consortium name="RefSeq"/>
        </authorList>
    </citation>
    <scope>IDENTIFICATION</scope>
    <source>
        <strain evidence="7">J_2021</strain>
        <tissue evidence="7">Erythrocytes</tissue>
    </source>
</reference>